<evidence type="ECO:0000313" key="9">
    <source>
        <dbReference type="Proteomes" id="UP000593562"/>
    </source>
</evidence>
<comment type="similarity">
    <text evidence="2">Belongs to the SLC29A/ENT transporter (TC 2.A.57) family.</text>
</comment>
<dbReference type="PANTHER" id="PTHR10332:SF77">
    <property type="entry name" value="EQUILIBRATIVE NUCLEOTIDE TRANSPORTER 8"/>
    <property type="match status" value="1"/>
</dbReference>
<dbReference type="SUPFAM" id="SSF103473">
    <property type="entry name" value="MFS general substrate transporter"/>
    <property type="match status" value="1"/>
</dbReference>
<keyword evidence="4 7" id="KW-0812">Transmembrane</keyword>
<comment type="subcellular location">
    <subcellularLocation>
        <location evidence="1">Membrane</location>
        <topology evidence="1">Multi-pass membrane protein</topology>
    </subcellularLocation>
</comment>
<evidence type="ECO:0000256" key="7">
    <source>
        <dbReference type="SAM" id="Phobius"/>
    </source>
</evidence>
<feature type="transmembrane region" description="Helical" evidence="7">
    <location>
        <begin position="273"/>
        <end position="298"/>
    </location>
</feature>
<feature type="transmembrane region" description="Helical" evidence="7">
    <location>
        <begin position="20"/>
        <end position="44"/>
    </location>
</feature>
<accession>A0A7J7DU09</accession>
<keyword evidence="9" id="KW-1185">Reference proteome</keyword>
<dbReference type="GO" id="GO:0005886">
    <property type="term" value="C:plasma membrane"/>
    <property type="evidence" value="ECO:0007669"/>
    <property type="project" value="TreeGrafter"/>
</dbReference>
<dbReference type="PRINTS" id="PR01130">
    <property type="entry name" value="DERENTRNSPRT"/>
</dbReference>
<feature type="transmembrane region" description="Helical" evidence="7">
    <location>
        <begin position="334"/>
        <end position="355"/>
    </location>
</feature>
<evidence type="ECO:0000256" key="2">
    <source>
        <dbReference type="ARBA" id="ARBA00007965"/>
    </source>
</evidence>
<dbReference type="InterPro" id="IPR002259">
    <property type="entry name" value="Eqnu_transpt"/>
</dbReference>
<feature type="transmembrane region" description="Helical" evidence="7">
    <location>
        <begin position="152"/>
        <end position="171"/>
    </location>
</feature>
<reference evidence="8 9" key="1">
    <citation type="journal article" date="2020" name="Nat. Commun.">
        <title>Genome of Tripterygium wilfordii and identification of cytochrome P450 involved in triptolide biosynthesis.</title>
        <authorList>
            <person name="Tu L."/>
            <person name="Su P."/>
            <person name="Zhang Z."/>
            <person name="Gao L."/>
            <person name="Wang J."/>
            <person name="Hu T."/>
            <person name="Zhou J."/>
            <person name="Zhang Y."/>
            <person name="Zhao Y."/>
            <person name="Liu Y."/>
            <person name="Song Y."/>
            <person name="Tong Y."/>
            <person name="Lu Y."/>
            <person name="Yang J."/>
            <person name="Xu C."/>
            <person name="Jia M."/>
            <person name="Peters R.J."/>
            <person name="Huang L."/>
            <person name="Gao W."/>
        </authorList>
    </citation>
    <scope>NUCLEOTIDE SEQUENCE [LARGE SCALE GENOMIC DNA]</scope>
    <source>
        <strain evidence="9">cv. XIE 37</strain>
        <tissue evidence="8">Leaf</tissue>
    </source>
</reference>
<organism evidence="8 9">
    <name type="scientific">Tripterygium wilfordii</name>
    <name type="common">Thunder God vine</name>
    <dbReference type="NCBI Taxonomy" id="458696"/>
    <lineage>
        <taxon>Eukaryota</taxon>
        <taxon>Viridiplantae</taxon>
        <taxon>Streptophyta</taxon>
        <taxon>Embryophyta</taxon>
        <taxon>Tracheophyta</taxon>
        <taxon>Spermatophyta</taxon>
        <taxon>Magnoliopsida</taxon>
        <taxon>eudicotyledons</taxon>
        <taxon>Gunneridae</taxon>
        <taxon>Pentapetalae</taxon>
        <taxon>rosids</taxon>
        <taxon>fabids</taxon>
        <taxon>Celastrales</taxon>
        <taxon>Celastraceae</taxon>
        <taxon>Tripterygium</taxon>
    </lineage>
</organism>
<dbReference type="PIRSF" id="PIRSF016379">
    <property type="entry name" value="ENT"/>
    <property type="match status" value="1"/>
</dbReference>
<dbReference type="Pfam" id="PF01733">
    <property type="entry name" value="Nucleoside_tran"/>
    <property type="match status" value="2"/>
</dbReference>
<feature type="transmembrane region" description="Helical" evidence="7">
    <location>
        <begin position="243"/>
        <end position="261"/>
    </location>
</feature>
<dbReference type="FunCoup" id="A0A7J7DU09">
    <property type="interactions" value="573"/>
</dbReference>
<feature type="transmembrane region" description="Helical" evidence="7">
    <location>
        <begin position="305"/>
        <end position="328"/>
    </location>
</feature>
<dbReference type="Proteomes" id="UP000593562">
    <property type="component" value="Unassembled WGS sequence"/>
</dbReference>
<keyword evidence="3" id="KW-0813">Transport</keyword>
<feature type="transmembrane region" description="Helical" evidence="7">
    <location>
        <begin position="186"/>
        <end position="208"/>
    </location>
</feature>
<gene>
    <name evidence="8" type="ORF">HS088_TW04G01586</name>
</gene>
<evidence type="ECO:0000313" key="8">
    <source>
        <dbReference type="EMBL" id="KAF5749616.1"/>
    </source>
</evidence>
<keyword evidence="6 7" id="KW-0472">Membrane</keyword>
<dbReference type="AlphaFoldDB" id="A0A7J7DU09"/>
<feature type="transmembrane region" description="Helical" evidence="7">
    <location>
        <begin position="367"/>
        <end position="391"/>
    </location>
</feature>
<evidence type="ECO:0000256" key="6">
    <source>
        <dbReference type="ARBA" id="ARBA00023136"/>
    </source>
</evidence>
<protein>
    <submittedName>
        <fullName evidence="8">Equilibrative nucleotide transporter 8 isoform X1</fullName>
    </submittedName>
</protein>
<feature type="transmembrane region" description="Helical" evidence="7">
    <location>
        <begin position="90"/>
        <end position="109"/>
    </location>
</feature>
<dbReference type="GO" id="GO:0005337">
    <property type="term" value="F:nucleoside transmembrane transporter activity"/>
    <property type="evidence" value="ECO:0007669"/>
    <property type="project" value="InterPro"/>
</dbReference>
<evidence type="ECO:0000256" key="1">
    <source>
        <dbReference type="ARBA" id="ARBA00004141"/>
    </source>
</evidence>
<feature type="transmembrane region" description="Helical" evidence="7">
    <location>
        <begin position="56"/>
        <end position="78"/>
    </location>
</feature>
<evidence type="ECO:0000256" key="5">
    <source>
        <dbReference type="ARBA" id="ARBA00022989"/>
    </source>
</evidence>
<name>A0A7J7DU09_TRIWF</name>
<dbReference type="EMBL" id="JAAARO010000004">
    <property type="protein sequence ID" value="KAF5749616.1"/>
    <property type="molecule type" value="Genomic_DNA"/>
</dbReference>
<dbReference type="InterPro" id="IPR036259">
    <property type="entry name" value="MFS_trans_sf"/>
</dbReference>
<keyword evidence="5 7" id="KW-1133">Transmembrane helix</keyword>
<dbReference type="OrthoDB" id="1856718at2759"/>
<sequence length="392" mass="43039">MKGILGDHQAEPRDTYRIAYIIHFLLGAGNLLPWNAFITAIDYFGNLYPKKNIEKVFSVAYMSSSVLVLVVVMSSGGWSKRLSYRLRMNMGFSLFVLSVMVAPVVDWVSKERSTGAYAVTVASVVCCGLADGLIGGSLIGSAGKLPKQYMQAVFAGTASSGVLVSLLRIITKASLPRTPQGLRTSAHFYLIITTVILLCCTLCCNLLYKLPVMQQHFKDLEDDSPYTRPKLFVDVARKIKRPAFGILMIYIVTLSIFPGFLAENLSSKLLQDWYPVLLITTYNVADFIGKALTALYVVKSSNRAVWACIARLMFYPFFAACLHGPKWLGTEIPVVVLTFMLGLTNGYLTSVLMILTPKTVPVSEAELSAIVMAVFLGVGLVLGSVLGWIWII</sequence>
<dbReference type="PANTHER" id="PTHR10332">
    <property type="entry name" value="EQUILIBRATIVE NUCLEOSIDE TRANSPORTER"/>
    <property type="match status" value="1"/>
</dbReference>
<evidence type="ECO:0000256" key="3">
    <source>
        <dbReference type="ARBA" id="ARBA00022448"/>
    </source>
</evidence>
<proteinExistence type="inferred from homology"/>
<feature type="transmembrane region" description="Helical" evidence="7">
    <location>
        <begin position="115"/>
        <end position="140"/>
    </location>
</feature>
<dbReference type="InParanoid" id="A0A7J7DU09"/>
<evidence type="ECO:0000256" key="4">
    <source>
        <dbReference type="ARBA" id="ARBA00022692"/>
    </source>
</evidence>
<comment type="caution">
    <text evidence="8">The sequence shown here is derived from an EMBL/GenBank/DDBJ whole genome shotgun (WGS) entry which is preliminary data.</text>
</comment>